<sequence>MGIPFRELEEASLDAMTLDERARFDAALETEEARLGAAELDYSRSMAHGSHMAPRQEKGHVGGVDSL</sequence>
<accession>A0A4Y4B8J0</accession>
<organism evidence="2 3">
    <name type="scientific">Microbacterium maritypicum</name>
    <name type="common">Microbacterium liquefaciens</name>
    <dbReference type="NCBI Taxonomy" id="33918"/>
    <lineage>
        <taxon>Bacteria</taxon>
        <taxon>Bacillati</taxon>
        <taxon>Actinomycetota</taxon>
        <taxon>Actinomycetes</taxon>
        <taxon>Micrococcales</taxon>
        <taxon>Microbacteriaceae</taxon>
        <taxon>Microbacterium</taxon>
    </lineage>
</organism>
<evidence type="ECO:0000313" key="3">
    <source>
        <dbReference type="Proteomes" id="UP000317410"/>
    </source>
</evidence>
<feature type="region of interest" description="Disordered" evidence="1">
    <location>
        <begin position="46"/>
        <end position="67"/>
    </location>
</feature>
<protein>
    <submittedName>
        <fullName evidence="2">Uncharacterized protein</fullName>
    </submittedName>
</protein>
<evidence type="ECO:0000313" key="2">
    <source>
        <dbReference type="EMBL" id="GEC76838.1"/>
    </source>
</evidence>
<proteinExistence type="predicted"/>
<evidence type="ECO:0000256" key="1">
    <source>
        <dbReference type="SAM" id="MobiDB-lite"/>
    </source>
</evidence>
<gene>
    <name evidence="2" type="ORF">MLI01_29830</name>
</gene>
<comment type="caution">
    <text evidence="2">The sequence shown here is derived from an EMBL/GenBank/DDBJ whole genome shotgun (WGS) entry which is preliminary data.</text>
</comment>
<dbReference type="Proteomes" id="UP000317410">
    <property type="component" value="Unassembled WGS sequence"/>
</dbReference>
<dbReference type="AlphaFoldDB" id="A0A4Y4B8J0"/>
<reference evidence="2 3" key="1">
    <citation type="submission" date="2019-06" db="EMBL/GenBank/DDBJ databases">
        <title>Whole genome shotgun sequence of Microbacterium liquefaciens NBRC 15037.</title>
        <authorList>
            <person name="Hosoyama A."/>
            <person name="Uohara A."/>
            <person name="Ohji S."/>
            <person name="Ichikawa N."/>
        </authorList>
    </citation>
    <scope>NUCLEOTIDE SEQUENCE [LARGE SCALE GENOMIC DNA]</scope>
    <source>
        <strain evidence="2 3">NBRC 15037</strain>
    </source>
</reference>
<dbReference type="EMBL" id="BJNQ01000027">
    <property type="protein sequence ID" value="GEC76838.1"/>
    <property type="molecule type" value="Genomic_DNA"/>
</dbReference>
<name>A0A4Y4B8J0_MICMQ</name>